<evidence type="ECO:0000313" key="3">
    <source>
        <dbReference type="Proteomes" id="UP000564964"/>
    </source>
</evidence>
<protein>
    <submittedName>
        <fullName evidence="1">MarR family transcriptional regulator</fullName>
    </submittedName>
</protein>
<sequence length="176" mass="20499">MRPVRLMSLEKKVLYGICRYPDLNDVELAQRLEVKRSSLTAVRNRLTRKGVVKNFYLPNLERLNVTVMGACFGSFKPGIQFTKRRQTAAFAKISRVPYLVFAKTTDTDYLGFFLGRDYAEVKWLLHELWVDRYTALGFLAETTLVMSPVKLAHTERFFDFTDKLRELFAYKLEALP</sequence>
<dbReference type="Proteomes" id="UP000678237">
    <property type="component" value="Unassembled WGS sequence"/>
</dbReference>
<dbReference type="EMBL" id="JAGVWE010000005">
    <property type="protein sequence ID" value="MBS3063490.1"/>
    <property type="molecule type" value="Genomic_DNA"/>
</dbReference>
<gene>
    <name evidence="1" type="ORF">HA252_06300</name>
    <name evidence="2" type="ORF">J4203_06520</name>
</gene>
<evidence type="ECO:0000313" key="1">
    <source>
        <dbReference type="EMBL" id="HIH16988.1"/>
    </source>
</evidence>
<proteinExistence type="predicted"/>
<comment type="caution">
    <text evidence="1">The sequence shown here is derived from an EMBL/GenBank/DDBJ whole genome shotgun (WGS) entry which is preliminary data.</text>
</comment>
<reference evidence="2" key="3">
    <citation type="submission" date="2021-05" db="EMBL/GenBank/DDBJ databases">
        <title>Protein family content uncovers lineage relationships and bacterial pathway maintenance mechanisms in DPANN archaea.</title>
        <authorList>
            <person name="Castelle C.J."/>
            <person name="Meheust R."/>
            <person name="Jaffe A.L."/>
            <person name="Seitz K."/>
            <person name="Gong X."/>
            <person name="Baker B.J."/>
            <person name="Banfield J.F."/>
        </authorList>
    </citation>
    <scope>NUCLEOTIDE SEQUENCE</scope>
    <source>
        <strain evidence="2">RIFCSPLOWO2_01_FULL_58_19</strain>
    </source>
</reference>
<dbReference type="InterPro" id="IPR036390">
    <property type="entry name" value="WH_DNA-bd_sf"/>
</dbReference>
<dbReference type="EMBL" id="DUGH01000149">
    <property type="protein sequence ID" value="HIH16988.1"/>
    <property type="molecule type" value="Genomic_DNA"/>
</dbReference>
<reference evidence="1" key="1">
    <citation type="journal article" date="2020" name="bioRxiv">
        <title>A rank-normalized archaeal taxonomy based on genome phylogeny resolves widespread incomplete and uneven classifications.</title>
        <authorList>
            <person name="Rinke C."/>
            <person name="Chuvochina M."/>
            <person name="Mussig A.J."/>
            <person name="Chaumeil P.-A."/>
            <person name="Waite D.W."/>
            <person name="Whitman W.B."/>
            <person name="Parks D.H."/>
            <person name="Hugenholtz P."/>
        </authorList>
    </citation>
    <scope>NUCLEOTIDE SEQUENCE</scope>
    <source>
        <strain evidence="1">UBA10219</strain>
    </source>
</reference>
<organism evidence="1 3">
    <name type="scientific">Candidatus Iainarchaeum sp</name>
    <dbReference type="NCBI Taxonomy" id="3101447"/>
    <lineage>
        <taxon>Archaea</taxon>
        <taxon>Candidatus Iainarchaeota</taxon>
        <taxon>Candidatus Iainarchaeia</taxon>
        <taxon>Candidatus Iainarchaeales</taxon>
        <taxon>Candidatus Iainarchaeaceae</taxon>
        <taxon>Candidatus Iainarchaeum</taxon>
    </lineage>
</organism>
<dbReference type="AlphaFoldDB" id="A0A7J4JH16"/>
<accession>A0A7J4JH16</accession>
<dbReference type="SUPFAM" id="SSF46785">
    <property type="entry name" value="Winged helix' DNA-binding domain"/>
    <property type="match status" value="1"/>
</dbReference>
<reference evidence="2" key="2">
    <citation type="submission" date="2021-03" db="EMBL/GenBank/DDBJ databases">
        <authorList>
            <person name="Jaffe A."/>
        </authorList>
    </citation>
    <scope>NUCLEOTIDE SEQUENCE</scope>
    <source>
        <strain evidence="2">RIFCSPLOWO2_01_FULL_58_19</strain>
    </source>
</reference>
<name>A0A7J4JH16_9ARCH</name>
<evidence type="ECO:0000313" key="2">
    <source>
        <dbReference type="EMBL" id="MBS3063490.1"/>
    </source>
</evidence>
<dbReference type="Proteomes" id="UP000564964">
    <property type="component" value="Unassembled WGS sequence"/>
</dbReference>